<dbReference type="InterPro" id="IPR024041">
    <property type="entry name" value="NH4_transpt_AmtB-like_dom"/>
</dbReference>
<evidence type="ECO:0000256" key="3">
    <source>
        <dbReference type="ARBA" id="ARBA00022448"/>
    </source>
</evidence>
<feature type="transmembrane region" description="Helical" evidence="8">
    <location>
        <begin position="6"/>
        <end position="28"/>
    </location>
</feature>
<dbReference type="PROSITE" id="PS01219">
    <property type="entry name" value="AMMONIUM_TRANSP"/>
    <property type="match status" value="1"/>
</dbReference>
<dbReference type="Proteomes" id="UP000094622">
    <property type="component" value="Unassembled WGS sequence"/>
</dbReference>
<dbReference type="PATRIC" id="fig|1439726.3.peg.1206"/>
<dbReference type="AlphaFoldDB" id="A0A1E3H5F2"/>
<keyword evidence="3 8" id="KW-0813">Transport</keyword>
<feature type="transmembrane region" description="Helical" evidence="8">
    <location>
        <begin position="88"/>
        <end position="109"/>
    </location>
</feature>
<dbReference type="GO" id="GO:0008519">
    <property type="term" value="F:ammonium channel activity"/>
    <property type="evidence" value="ECO:0007669"/>
    <property type="project" value="InterPro"/>
</dbReference>
<feature type="transmembrane region" description="Helical" evidence="8">
    <location>
        <begin position="258"/>
        <end position="276"/>
    </location>
</feature>
<comment type="similarity">
    <text evidence="2 8">Belongs to the ammonia transporter channel (TC 1.A.11.2) family.</text>
</comment>
<evidence type="ECO:0000256" key="1">
    <source>
        <dbReference type="ARBA" id="ARBA00004141"/>
    </source>
</evidence>
<dbReference type="OrthoDB" id="9814202at2"/>
<evidence type="ECO:0000256" key="6">
    <source>
        <dbReference type="ARBA" id="ARBA00023136"/>
    </source>
</evidence>
<comment type="caution">
    <text evidence="10">The sequence shown here is derived from an EMBL/GenBank/DDBJ whole genome shotgun (WGS) entry which is preliminary data.</text>
</comment>
<evidence type="ECO:0000313" key="11">
    <source>
        <dbReference type="Proteomes" id="UP000094622"/>
    </source>
</evidence>
<feature type="transmembrane region" description="Helical" evidence="8">
    <location>
        <begin position="200"/>
        <end position="218"/>
    </location>
</feature>
<feature type="transmembrane region" description="Helical" evidence="8">
    <location>
        <begin position="116"/>
        <end position="138"/>
    </location>
</feature>
<evidence type="ECO:0000256" key="4">
    <source>
        <dbReference type="ARBA" id="ARBA00022692"/>
    </source>
</evidence>
<dbReference type="SUPFAM" id="SSF111352">
    <property type="entry name" value="Ammonium transporter"/>
    <property type="match status" value="1"/>
</dbReference>
<dbReference type="Gene3D" id="1.10.3430.10">
    <property type="entry name" value="Ammonium transporter AmtB like domains"/>
    <property type="match status" value="1"/>
</dbReference>
<sequence>MVQATLDTFWLVVAGTLVLFMQPGFLGLEGGSVRAKNNVNVAAKNFTDFCFSALCFWAVGFGLMFGASHNGWFGSTGVFFRPLDGFSAAFLFFQVMFCSTSATIVSGAVAERITFVAYLALVILMAVCFYPVYGHWAWGAAPFESGSGWLRQLGFHDFAGSTVVHSVGGWAALATILVIGPRVGRFDGSRFPVQAQGVPFTMFGVFLIFIGWIGFNGGSTLRFDDSVPQIILNTMLAGCTGGMMLTLLHMLPGRPASIFDIGNGCIAGLVAITASADVATPVAAVALGFLGAAMVVPVRIMLDRAEIDDAVGAVPAHLAPGILGTLAVPFVDIADAPPTFDALIHAVGIQFLGVAVCAVWSFGGVFVALRLLGLFIPLRVEVQMERRGLNVAEHGVVTDMAHLIGRFGALGQRHGLRDLFDQATTLPRSICSIRWCRR</sequence>
<dbReference type="Pfam" id="PF00909">
    <property type="entry name" value="Ammonium_transp"/>
    <property type="match status" value="1"/>
</dbReference>
<evidence type="ECO:0000256" key="8">
    <source>
        <dbReference type="RuleBase" id="RU362002"/>
    </source>
</evidence>
<keyword evidence="4 8" id="KW-0812">Transmembrane</keyword>
<keyword evidence="5 8" id="KW-1133">Transmembrane helix</keyword>
<dbReference type="EMBL" id="MCRJ01000019">
    <property type="protein sequence ID" value="ODN71547.1"/>
    <property type="molecule type" value="Genomic_DNA"/>
</dbReference>
<feature type="transmembrane region" description="Helical" evidence="8">
    <location>
        <begin position="314"/>
        <end position="331"/>
    </location>
</feature>
<dbReference type="InterPro" id="IPR029020">
    <property type="entry name" value="Ammonium/urea_transptr"/>
</dbReference>
<organism evidence="10 11">
    <name type="scientific">Methylobrevis pamukkalensis</name>
    <dbReference type="NCBI Taxonomy" id="1439726"/>
    <lineage>
        <taxon>Bacteria</taxon>
        <taxon>Pseudomonadati</taxon>
        <taxon>Pseudomonadota</taxon>
        <taxon>Alphaproteobacteria</taxon>
        <taxon>Hyphomicrobiales</taxon>
        <taxon>Pleomorphomonadaceae</taxon>
        <taxon>Methylobrevis</taxon>
    </lineage>
</organism>
<feature type="transmembrane region" description="Helical" evidence="8">
    <location>
        <begin position="230"/>
        <end position="251"/>
    </location>
</feature>
<dbReference type="GO" id="GO:0005886">
    <property type="term" value="C:plasma membrane"/>
    <property type="evidence" value="ECO:0007669"/>
    <property type="project" value="UniProtKB-SubCell"/>
</dbReference>
<feature type="transmembrane region" description="Helical" evidence="8">
    <location>
        <begin position="49"/>
        <end position="68"/>
    </location>
</feature>
<feature type="domain" description="Ammonium transporter AmtB-like" evidence="9">
    <location>
        <begin position="10"/>
        <end position="395"/>
    </location>
</feature>
<evidence type="ECO:0000313" key="10">
    <source>
        <dbReference type="EMBL" id="ODN71547.1"/>
    </source>
</evidence>
<keyword evidence="11" id="KW-1185">Reference proteome</keyword>
<dbReference type="InterPro" id="IPR001905">
    <property type="entry name" value="Ammonium_transpt"/>
</dbReference>
<dbReference type="RefSeq" id="WP_069306139.1">
    <property type="nucleotide sequence ID" value="NZ_MCRJ01000019.1"/>
</dbReference>
<proteinExistence type="inferred from homology"/>
<dbReference type="PANTHER" id="PTHR11730:SF6">
    <property type="entry name" value="AMMONIUM TRANSPORTER"/>
    <property type="match status" value="1"/>
</dbReference>
<evidence type="ECO:0000256" key="7">
    <source>
        <dbReference type="ARBA" id="ARBA00023177"/>
    </source>
</evidence>
<keyword evidence="6 8" id="KW-0472">Membrane</keyword>
<dbReference type="GO" id="GO:0097272">
    <property type="term" value="P:ammonium homeostasis"/>
    <property type="evidence" value="ECO:0007669"/>
    <property type="project" value="TreeGrafter"/>
</dbReference>
<dbReference type="InterPro" id="IPR018047">
    <property type="entry name" value="Ammonium_transpt_CS"/>
</dbReference>
<evidence type="ECO:0000256" key="5">
    <source>
        <dbReference type="ARBA" id="ARBA00022989"/>
    </source>
</evidence>
<comment type="subcellular location">
    <subcellularLocation>
        <location evidence="8">Cell membrane</location>
        <topology evidence="8">Multi-pass membrane protein</topology>
    </subcellularLocation>
    <subcellularLocation>
        <location evidence="1">Membrane</location>
        <topology evidence="1">Multi-pass membrane protein</topology>
    </subcellularLocation>
</comment>
<dbReference type="PANTHER" id="PTHR11730">
    <property type="entry name" value="AMMONIUM TRANSPORTER"/>
    <property type="match status" value="1"/>
</dbReference>
<reference evidence="10 11" key="1">
    <citation type="submission" date="2016-07" db="EMBL/GenBank/DDBJ databases">
        <title>Draft Genome Sequence of Methylobrevis pamukkalensis PK2.</title>
        <authorList>
            <person name="Vasilenko O.V."/>
            <person name="Doronina N.V."/>
            <person name="Shmareva M.N."/>
            <person name="Tarlachkov S.V."/>
            <person name="Mustakhimov I."/>
            <person name="Trotsenko Y.A."/>
        </authorList>
    </citation>
    <scope>NUCLEOTIDE SEQUENCE [LARGE SCALE GENOMIC DNA]</scope>
    <source>
        <strain evidence="10 11">PK2</strain>
    </source>
</reference>
<feature type="transmembrane region" description="Helical" evidence="8">
    <location>
        <begin position="158"/>
        <end position="179"/>
    </location>
</feature>
<feature type="transmembrane region" description="Helical" evidence="8">
    <location>
        <begin position="282"/>
        <end position="302"/>
    </location>
</feature>
<dbReference type="NCBIfam" id="TIGR00836">
    <property type="entry name" value="amt"/>
    <property type="match status" value="1"/>
</dbReference>
<accession>A0A1E3H5F2</accession>
<protein>
    <recommendedName>
        <fullName evidence="8">Ammonium transporter</fullName>
    </recommendedName>
</protein>
<gene>
    <name evidence="10" type="primary">nrgA_2</name>
    <name evidence="10" type="ORF">A6302_01151</name>
</gene>
<evidence type="ECO:0000256" key="2">
    <source>
        <dbReference type="ARBA" id="ARBA00005887"/>
    </source>
</evidence>
<feature type="transmembrane region" description="Helical" evidence="8">
    <location>
        <begin position="351"/>
        <end position="378"/>
    </location>
</feature>
<keyword evidence="7 8" id="KW-0924">Ammonia transport</keyword>
<evidence type="ECO:0000259" key="9">
    <source>
        <dbReference type="Pfam" id="PF00909"/>
    </source>
</evidence>
<name>A0A1E3H5F2_9HYPH</name>